<feature type="binding site" evidence="4">
    <location>
        <position position="367"/>
    </location>
    <ligand>
        <name>Zn(2+)</name>
        <dbReference type="ChEBI" id="CHEBI:29105"/>
    </ligand>
</feature>
<feature type="binding site" evidence="4">
    <location>
        <position position="393"/>
    </location>
    <ligand>
        <name>Zn(2+)</name>
        <dbReference type="ChEBI" id="CHEBI:29105"/>
    </ligand>
</feature>
<evidence type="ECO:0000256" key="4">
    <source>
        <dbReference type="PROSITE-ProRule" id="PRU00236"/>
    </source>
</evidence>
<feature type="region of interest" description="Disordered" evidence="5">
    <location>
        <begin position="199"/>
        <end position="252"/>
    </location>
</feature>
<feature type="compositionally biased region" description="Low complexity" evidence="5">
    <location>
        <begin position="206"/>
        <end position="250"/>
    </location>
</feature>
<keyword evidence="4" id="KW-0479">Metal-binding</keyword>
<dbReference type="InterPro" id="IPR026590">
    <property type="entry name" value="Ssirtuin_cat_dom"/>
</dbReference>
<feature type="region of interest" description="Disordered" evidence="5">
    <location>
        <begin position="515"/>
        <end position="542"/>
    </location>
</feature>
<dbReference type="AlphaFoldDB" id="A0A8H7T402"/>
<gene>
    <name evidence="7" type="ORF">IFR04_013813</name>
</gene>
<evidence type="ECO:0000256" key="3">
    <source>
        <dbReference type="ARBA" id="ARBA00023027"/>
    </source>
</evidence>
<comment type="similarity">
    <text evidence="1">Belongs to the sirtuin family. Class I subfamily.</text>
</comment>
<evidence type="ECO:0000313" key="8">
    <source>
        <dbReference type="Proteomes" id="UP000664132"/>
    </source>
</evidence>
<evidence type="ECO:0000256" key="1">
    <source>
        <dbReference type="ARBA" id="ARBA00006924"/>
    </source>
</evidence>
<dbReference type="PANTHER" id="PTHR11085:SF8">
    <property type="entry name" value="NAD-DEPENDENT HISTONE DEACETYLASE HST3"/>
    <property type="match status" value="1"/>
</dbReference>
<dbReference type="GO" id="GO:0046872">
    <property type="term" value="F:metal ion binding"/>
    <property type="evidence" value="ECO:0007669"/>
    <property type="project" value="UniProtKB-KW"/>
</dbReference>
<feature type="compositionally biased region" description="Low complexity" evidence="5">
    <location>
        <begin position="131"/>
        <end position="152"/>
    </location>
</feature>
<feature type="binding site" evidence="4">
    <location>
        <position position="364"/>
    </location>
    <ligand>
        <name>Zn(2+)</name>
        <dbReference type="ChEBI" id="CHEBI:29105"/>
    </ligand>
</feature>
<evidence type="ECO:0000256" key="5">
    <source>
        <dbReference type="SAM" id="MobiDB-lite"/>
    </source>
</evidence>
<dbReference type="PROSITE" id="PS50305">
    <property type="entry name" value="SIRTUIN"/>
    <property type="match status" value="1"/>
</dbReference>
<dbReference type="GO" id="GO:0017136">
    <property type="term" value="F:histone deacetylase activity, NAD-dependent"/>
    <property type="evidence" value="ECO:0007669"/>
    <property type="project" value="TreeGrafter"/>
</dbReference>
<dbReference type="InterPro" id="IPR050134">
    <property type="entry name" value="NAD-dep_sirtuin_deacylases"/>
</dbReference>
<reference evidence="7" key="1">
    <citation type="submission" date="2021-02" db="EMBL/GenBank/DDBJ databases">
        <title>Genome sequence Cadophora malorum strain M34.</title>
        <authorList>
            <person name="Stefanovic E."/>
            <person name="Vu D."/>
            <person name="Scully C."/>
            <person name="Dijksterhuis J."/>
            <person name="Roader J."/>
            <person name="Houbraken J."/>
        </authorList>
    </citation>
    <scope>NUCLEOTIDE SEQUENCE</scope>
    <source>
        <strain evidence="7">M34</strain>
    </source>
</reference>
<dbReference type="Proteomes" id="UP000664132">
    <property type="component" value="Unassembled WGS sequence"/>
</dbReference>
<feature type="compositionally biased region" description="Basic and acidic residues" evidence="5">
    <location>
        <begin position="720"/>
        <end position="752"/>
    </location>
</feature>
<feature type="region of interest" description="Disordered" evidence="5">
    <location>
        <begin position="106"/>
        <end position="152"/>
    </location>
</feature>
<evidence type="ECO:0000256" key="2">
    <source>
        <dbReference type="ARBA" id="ARBA00022679"/>
    </source>
</evidence>
<organism evidence="7 8">
    <name type="scientific">Cadophora malorum</name>
    <dbReference type="NCBI Taxonomy" id="108018"/>
    <lineage>
        <taxon>Eukaryota</taxon>
        <taxon>Fungi</taxon>
        <taxon>Dikarya</taxon>
        <taxon>Ascomycota</taxon>
        <taxon>Pezizomycotina</taxon>
        <taxon>Leotiomycetes</taxon>
        <taxon>Helotiales</taxon>
        <taxon>Ploettnerulaceae</taxon>
        <taxon>Cadophora</taxon>
    </lineage>
</organism>
<dbReference type="GO" id="GO:0005634">
    <property type="term" value="C:nucleus"/>
    <property type="evidence" value="ECO:0007669"/>
    <property type="project" value="TreeGrafter"/>
</dbReference>
<dbReference type="GO" id="GO:0070403">
    <property type="term" value="F:NAD+ binding"/>
    <property type="evidence" value="ECO:0007669"/>
    <property type="project" value="InterPro"/>
</dbReference>
<keyword evidence="4" id="KW-0862">Zinc</keyword>
<protein>
    <recommendedName>
        <fullName evidence="6">Deacetylase sirtuin-type domain-containing protein</fullName>
    </recommendedName>
</protein>
<dbReference type="SUPFAM" id="SSF52467">
    <property type="entry name" value="DHS-like NAD/FAD-binding domain"/>
    <property type="match status" value="1"/>
</dbReference>
<dbReference type="EMBL" id="JAFJYH010000336">
    <property type="protein sequence ID" value="KAG4413049.1"/>
    <property type="molecule type" value="Genomic_DNA"/>
</dbReference>
<name>A0A8H7T402_9HELO</name>
<dbReference type="InterPro" id="IPR003000">
    <property type="entry name" value="Sirtuin"/>
</dbReference>
<feature type="active site" description="Proton acceptor" evidence="4">
    <location>
        <position position="356"/>
    </location>
</feature>
<feature type="region of interest" description="Disordered" evidence="5">
    <location>
        <begin position="709"/>
        <end position="752"/>
    </location>
</feature>
<dbReference type="PANTHER" id="PTHR11085">
    <property type="entry name" value="NAD-DEPENDENT PROTEIN DEACYLASE SIRTUIN-5, MITOCHONDRIAL-RELATED"/>
    <property type="match status" value="1"/>
</dbReference>
<accession>A0A8H7T402</accession>
<keyword evidence="3" id="KW-0520">NAD</keyword>
<feature type="domain" description="Deacetylase sirtuin-type" evidence="6">
    <location>
        <begin position="7"/>
        <end position="516"/>
    </location>
</feature>
<keyword evidence="8" id="KW-1185">Reference proteome</keyword>
<feature type="binding site" evidence="4">
    <location>
        <position position="390"/>
    </location>
    <ligand>
        <name>Zn(2+)</name>
        <dbReference type="ChEBI" id="CHEBI:29105"/>
    </ligand>
</feature>
<proteinExistence type="inferred from homology"/>
<dbReference type="OrthoDB" id="2919105at2759"/>
<evidence type="ECO:0000259" key="6">
    <source>
        <dbReference type="PROSITE" id="PS50305"/>
    </source>
</evidence>
<dbReference type="InterPro" id="IPR029035">
    <property type="entry name" value="DHS-like_NAD/FAD-binding_dom"/>
</dbReference>
<feature type="compositionally biased region" description="Polar residues" evidence="5">
    <location>
        <begin position="108"/>
        <end position="123"/>
    </location>
</feature>
<evidence type="ECO:0000313" key="7">
    <source>
        <dbReference type="EMBL" id="KAG4413049.1"/>
    </source>
</evidence>
<sequence>MPTIQVGPGSDLELQEVANIMGNSKKVVVVTGAGISTNCGIPDFRSENGLYSLIQAQYDAAIKNPPWEQSNIFDIDDRPKKKRKQWYYEVVAPDGKVVDVIDEELPLPQTSQPDPLPESQQPHTPRRSSRSRSSNTTTSNSRASTPSIKSSVESSLSSCSSVTPEVPLSFSQIAVNSSSPIAPDRSINPLALRNATLSARNHTDTSSPLSSPQSSQETSPESSQESSKESSPNLQSSQSQSSSGGNRQSLPNLKGRDLFDSMVWQDAFTTSIFYMFISSLRQKVQDVASTTHSHKFLRILRDGGRLVRNYSQNIDLLEEREGLCTDLSQGTGSRARFSRRPGGGGGSGGCESVSLHGTLESLRCSICNAKASWDEEDRITTTLAGSAPDCPTCQTYSEKRTGNGRRGLAIGRLRPDIVLYGEEHPNANLIAPLVTHDLALGPDVLLIMGTSLRVHGLKIMVREFAKAVHSRGGKVVFVNQTKPSESTWGDVIDYWVSWDCDQWVLDLKDRREDLWLPPGPATEERRKSAGGSTNVPKRPQCKRDDKINGVYVTFKILDQLGTFKDEKGQTAKRSSYWTGRAPLLIKREPVKKQPAKTGTKHSIKFTQVPKGLVTKPTKSTKRKSAPARIEEDTYPQDNQVAMVAKYWEKLQELAPGLGAAPQYLRAPLAPFSGNDKPDFLKPFAFNSSSNHLPNYSNWPLSKMNLVSHPPSGASIPIHTPKPEERKVAEQKAKEKKAAEQKAEQKKADEKKVEERKILHSYGTRASKRFSAADTIIVDSGEVGTVLQSGEAGTSTDERDDTIMVDETAATPSSDSIKRSCSIGAIVSSPEEGITWHDAQEML</sequence>
<dbReference type="Pfam" id="PF02146">
    <property type="entry name" value="SIR2"/>
    <property type="match status" value="3"/>
</dbReference>
<keyword evidence="2" id="KW-0808">Transferase</keyword>
<comment type="caution">
    <text evidence="7">The sequence shown here is derived from an EMBL/GenBank/DDBJ whole genome shotgun (WGS) entry which is preliminary data.</text>
</comment>
<dbReference type="Gene3D" id="3.40.50.1220">
    <property type="entry name" value="TPP-binding domain"/>
    <property type="match status" value="2"/>
</dbReference>